<evidence type="ECO:0000256" key="3">
    <source>
        <dbReference type="ARBA" id="ARBA00022801"/>
    </source>
</evidence>
<evidence type="ECO:0000256" key="2">
    <source>
        <dbReference type="ARBA" id="ARBA00022670"/>
    </source>
</evidence>
<dbReference type="InterPro" id="IPR050131">
    <property type="entry name" value="Peptidase_S8_subtilisin-like"/>
</dbReference>
<dbReference type="GO" id="GO:0006508">
    <property type="term" value="P:proteolysis"/>
    <property type="evidence" value="ECO:0007669"/>
    <property type="project" value="UniProtKB-KW"/>
</dbReference>
<evidence type="ECO:0000256" key="5">
    <source>
        <dbReference type="PIRSR" id="PIRSR615500-1"/>
    </source>
</evidence>
<evidence type="ECO:0000313" key="8">
    <source>
        <dbReference type="EMBL" id="MCZ0808289.1"/>
    </source>
</evidence>
<dbReference type="Proteomes" id="UP000239759">
    <property type="component" value="Unassembled WGS sequence"/>
</dbReference>
<dbReference type="EMBL" id="JAPTNE010000019">
    <property type="protein sequence ID" value="MCZ0808289.1"/>
    <property type="molecule type" value="Genomic_DNA"/>
</dbReference>
<reference evidence="9 10" key="1">
    <citation type="submission" date="2018-02" db="EMBL/GenBank/DDBJ databases">
        <title>Comparative analysis of genomes of three Brevibacillus laterosporus strains producers of potent antimicrobials isolated from silage.</title>
        <authorList>
            <person name="Kojic M."/>
            <person name="Miljkovic M."/>
            <person name="Studholme D."/>
            <person name="Filipic B."/>
        </authorList>
    </citation>
    <scope>NUCLEOTIDE SEQUENCE [LARGE SCALE GENOMIC DNA]</scope>
    <source>
        <strain evidence="9 10">BGSP11</strain>
    </source>
</reference>
<dbReference type="Pfam" id="PF00082">
    <property type="entry name" value="Peptidase_S8"/>
    <property type="match status" value="1"/>
</dbReference>
<gene>
    <name evidence="9" type="ORF">C4A77_13730</name>
    <name evidence="8" type="ORF">O0554_15455</name>
</gene>
<dbReference type="SUPFAM" id="SSF52743">
    <property type="entry name" value="Subtilisin-like"/>
    <property type="match status" value="1"/>
</dbReference>
<keyword evidence="2 6" id="KW-0645">Protease</keyword>
<feature type="domain" description="Peptidase S8/S53" evidence="7">
    <location>
        <begin position="199"/>
        <end position="472"/>
    </location>
</feature>
<evidence type="ECO:0000256" key="4">
    <source>
        <dbReference type="ARBA" id="ARBA00022825"/>
    </source>
</evidence>
<name>A0AAP3GDN2_BRELA</name>
<feature type="active site" description="Charge relay system" evidence="5 6">
    <location>
        <position position="208"/>
    </location>
</feature>
<dbReference type="InterPro" id="IPR000209">
    <property type="entry name" value="Peptidase_S8/S53_dom"/>
</dbReference>
<evidence type="ECO:0000259" key="7">
    <source>
        <dbReference type="Pfam" id="PF00082"/>
    </source>
</evidence>
<dbReference type="RefSeq" id="WP_104032189.1">
    <property type="nucleotide sequence ID" value="NZ_JANSGW010000019.1"/>
</dbReference>
<feature type="active site" description="Charge relay system" evidence="5 6">
    <location>
        <position position="436"/>
    </location>
</feature>
<dbReference type="PRINTS" id="PR00723">
    <property type="entry name" value="SUBTILISIN"/>
</dbReference>
<keyword evidence="3 6" id="KW-0378">Hydrolase</keyword>
<dbReference type="InterPro" id="IPR015500">
    <property type="entry name" value="Peptidase_S8_subtilisin-rel"/>
</dbReference>
<evidence type="ECO:0000256" key="6">
    <source>
        <dbReference type="PROSITE-ProRule" id="PRU01240"/>
    </source>
</evidence>
<dbReference type="InterPro" id="IPR036852">
    <property type="entry name" value="Peptidase_S8/S53_dom_sf"/>
</dbReference>
<dbReference type="PANTHER" id="PTHR43806:SF11">
    <property type="entry name" value="CEREVISIN-RELATED"/>
    <property type="match status" value="1"/>
</dbReference>
<sequence length="509" mass="53469">MTENHDVTGVSSIPPIIFAEASVHSVEGESLFATTGSITHENVERYYNKPELVDKAVEKLKEAGFEVLHIGNTTINISAPPETYEKAFNTKIVAEERSVMKHGQMGTATILDDPSTEMSGLIDTSNSTLSDVLEGVAINEPVYYLSLGDGGVATLERPSSMATPPLATAPNIQGYYLDVPEDVARILQADSVHDEGITGRGVHVAMVDSGWYRHPYFEAKGYHANQVVLAPGATAPTHDESGHGTGESANIFALAPHITFTMVKQGGLPNVDAAVNAAGDFNTAVQLQPDVITCSWGFDTKQRSSISAFERVLSTAVANAVRQGITVVFSAGNGHISFPGQHPDVISAGGVYVDETGRMQASNYSSGFNSRIFPGRKVPDVCGLVGMQPRAQYIMLPVEPGDELDEAEAKIDPMSGSTDVDGTTPSDGWARFSGTSAAAPQLAGICALLKQANPAITPQKIKEVLMSTATDIIVGVNALGAPAGPGSDVATGSGLANAKKAVQLARNIH</sequence>
<comment type="similarity">
    <text evidence="1 6">Belongs to the peptidase S8 family.</text>
</comment>
<protein>
    <submittedName>
        <fullName evidence="9">Peptidase S8</fullName>
    </submittedName>
    <submittedName>
        <fullName evidence="8">S8 family serine peptidase</fullName>
    </submittedName>
</protein>
<evidence type="ECO:0000313" key="10">
    <source>
        <dbReference type="Proteomes" id="UP000239759"/>
    </source>
</evidence>
<dbReference type="Proteomes" id="UP001077662">
    <property type="component" value="Unassembled WGS sequence"/>
</dbReference>
<keyword evidence="4 6" id="KW-0720">Serine protease</keyword>
<dbReference type="GO" id="GO:0004252">
    <property type="term" value="F:serine-type endopeptidase activity"/>
    <property type="evidence" value="ECO:0007669"/>
    <property type="project" value="UniProtKB-UniRule"/>
</dbReference>
<reference evidence="8" key="2">
    <citation type="submission" date="2022-09" db="EMBL/GenBank/DDBJ databases">
        <title>Genome analysis and characterization of larvicidal activity of Brevibacillus strains.</title>
        <authorList>
            <person name="Patrusheva E.V."/>
            <person name="Izotova A.O."/>
            <person name="Toshchakov S.V."/>
            <person name="Sineoky S.P."/>
        </authorList>
    </citation>
    <scope>NUCLEOTIDE SEQUENCE</scope>
    <source>
        <strain evidence="8">VKPM_B-13247</strain>
    </source>
</reference>
<evidence type="ECO:0000313" key="9">
    <source>
        <dbReference type="EMBL" id="PPB02088.1"/>
    </source>
</evidence>
<dbReference type="PROSITE" id="PS51892">
    <property type="entry name" value="SUBTILASE"/>
    <property type="match status" value="1"/>
</dbReference>
<dbReference type="AlphaFoldDB" id="A0AAP3GDN2"/>
<dbReference type="PANTHER" id="PTHR43806">
    <property type="entry name" value="PEPTIDASE S8"/>
    <property type="match status" value="1"/>
</dbReference>
<evidence type="ECO:0000256" key="1">
    <source>
        <dbReference type="ARBA" id="ARBA00011073"/>
    </source>
</evidence>
<dbReference type="EMBL" id="PRKQ01000015">
    <property type="protein sequence ID" value="PPB02088.1"/>
    <property type="molecule type" value="Genomic_DNA"/>
</dbReference>
<comment type="caution">
    <text evidence="8">The sequence shown here is derived from an EMBL/GenBank/DDBJ whole genome shotgun (WGS) entry which is preliminary data.</text>
</comment>
<feature type="active site" description="Charge relay system" evidence="5 6">
    <location>
        <position position="243"/>
    </location>
</feature>
<evidence type="ECO:0000313" key="11">
    <source>
        <dbReference type="Proteomes" id="UP001077662"/>
    </source>
</evidence>
<organism evidence="8 11">
    <name type="scientific">Brevibacillus laterosporus</name>
    <name type="common">Bacillus laterosporus</name>
    <dbReference type="NCBI Taxonomy" id="1465"/>
    <lineage>
        <taxon>Bacteria</taxon>
        <taxon>Bacillati</taxon>
        <taxon>Bacillota</taxon>
        <taxon>Bacilli</taxon>
        <taxon>Bacillales</taxon>
        <taxon>Paenibacillaceae</taxon>
        <taxon>Brevibacillus</taxon>
    </lineage>
</organism>
<accession>A0AAP3GDN2</accession>
<proteinExistence type="inferred from homology"/>
<dbReference type="Gene3D" id="3.40.50.200">
    <property type="entry name" value="Peptidase S8/S53 domain"/>
    <property type="match status" value="1"/>
</dbReference>